<comment type="function">
    <text evidence="4">The branched-chain alpha-keto dehydrogenase complex catalyzes the overall conversion of alpha-keto acids to acyl-CoA and CO(2). It contains multiple copies of three enzymatic components: branched-chain alpha-keto acid decarboxylase (E1), lipoamide acyltransferase (E2) and lipoamide dehydrogenase (E3).</text>
</comment>
<dbReference type="PANTHER" id="PTHR43380:SF1">
    <property type="entry name" value="2-OXOISOVALERATE DEHYDROGENASE SUBUNIT ALPHA, MITOCHONDRIAL"/>
    <property type="match status" value="1"/>
</dbReference>
<keyword evidence="3 4" id="KW-0786">Thiamine pyrophosphate</keyword>
<evidence type="ECO:0000259" key="5">
    <source>
        <dbReference type="Pfam" id="PF00676"/>
    </source>
</evidence>
<keyword evidence="2 4" id="KW-0560">Oxidoreductase</keyword>
<evidence type="ECO:0000256" key="1">
    <source>
        <dbReference type="ARBA" id="ARBA00001964"/>
    </source>
</evidence>
<dbReference type="InterPro" id="IPR029061">
    <property type="entry name" value="THDP-binding"/>
</dbReference>
<sequence>MSQQQAALRLHVPEPSGRPGCETDFSYLHLSPAGAVRRPPVESAPFDTADLAFGLIRVLDEQGNAVGPWAPQVEPARLRKGLRAMMKTRTFDSRMLIAQRQRKLSFYMQSLGEEAIGTAQAQALQPGDMCFPTYRQQSLLLSRDDVPMVELICQLMSNARDPLKGRQLPVMYSYKRAGFFSISGNLATQFIQAVGWAMASAIKGDTKIASAWIGDGATAEADFHTALTFAHVYRAPVILNVVNNQWAISTFQAIAGGEATTFAARGVGCGIASLRVDGNDFLAVYAASMWAAERARSNLGPTLIEWVTYRGGPHSTSDDPSKYRPADDWQRFPLGDPIARLKQHLIGIGEWSDAQHAQAQQELEAEVIAAQKEAETYGTLLDGHIASPATMFEDVYKDMPEHLRVQRQQLGV</sequence>
<evidence type="ECO:0000313" key="7">
    <source>
        <dbReference type="EMBL" id="MFC5497648.1"/>
    </source>
</evidence>
<dbReference type="SUPFAM" id="SSF52518">
    <property type="entry name" value="Thiamin diphosphate-binding fold (THDP-binding)"/>
    <property type="match status" value="1"/>
</dbReference>
<dbReference type="Pfam" id="PF12573">
    <property type="entry name" value="OxoDH_E1alpha_N"/>
    <property type="match status" value="1"/>
</dbReference>
<dbReference type="InterPro" id="IPR050771">
    <property type="entry name" value="Alpha-ketoacid_DH_E1_comp"/>
</dbReference>
<comment type="cofactor">
    <cofactor evidence="1 4">
        <name>thiamine diphosphate</name>
        <dbReference type="ChEBI" id="CHEBI:58937"/>
    </cofactor>
</comment>
<keyword evidence="8" id="KW-1185">Reference proteome</keyword>
<dbReference type="EC" id="1.2.4.4" evidence="4"/>
<evidence type="ECO:0000256" key="3">
    <source>
        <dbReference type="ARBA" id="ARBA00023052"/>
    </source>
</evidence>
<dbReference type="InterPro" id="IPR022593">
    <property type="entry name" value="Oxoisoval_DH_suAlpha_N_dom"/>
</dbReference>
<dbReference type="Gene3D" id="3.40.50.970">
    <property type="match status" value="1"/>
</dbReference>
<organism evidence="7 8">
    <name type="scientific">Caenimonas terrae</name>
    <dbReference type="NCBI Taxonomy" id="696074"/>
    <lineage>
        <taxon>Bacteria</taxon>
        <taxon>Pseudomonadati</taxon>
        <taxon>Pseudomonadota</taxon>
        <taxon>Betaproteobacteria</taxon>
        <taxon>Burkholderiales</taxon>
        <taxon>Comamonadaceae</taxon>
        <taxon>Caenimonas</taxon>
    </lineage>
</organism>
<feature type="domain" description="2-oxoisovalerate dehydrogenase E1 alpha subunit N-terminal" evidence="6">
    <location>
        <begin position="7"/>
        <end position="45"/>
    </location>
</feature>
<dbReference type="Pfam" id="PF00676">
    <property type="entry name" value="E1_dh"/>
    <property type="match status" value="1"/>
</dbReference>
<evidence type="ECO:0000313" key="8">
    <source>
        <dbReference type="Proteomes" id="UP001596037"/>
    </source>
</evidence>
<comment type="similarity">
    <text evidence="4">Belongs to the BCKDHA family.</text>
</comment>
<evidence type="ECO:0000256" key="4">
    <source>
        <dbReference type="RuleBase" id="RU365014"/>
    </source>
</evidence>
<proteinExistence type="inferred from homology"/>
<dbReference type="RefSeq" id="WP_376849729.1">
    <property type="nucleotide sequence ID" value="NZ_JBHSMF010000006.1"/>
</dbReference>
<evidence type="ECO:0000256" key="2">
    <source>
        <dbReference type="ARBA" id="ARBA00023002"/>
    </source>
</evidence>
<reference evidence="8" key="1">
    <citation type="journal article" date="2019" name="Int. J. Syst. Evol. Microbiol.">
        <title>The Global Catalogue of Microorganisms (GCM) 10K type strain sequencing project: providing services to taxonomists for standard genome sequencing and annotation.</title>
        <authorList>
            <consortium name="The Broad Institute Genomics Platform"/>
            <consortium name="The Broad Institute Genome Sequencing Center for Infectious Disease"/>
            <person name="Wu L."/>
            <person name="Ma J."/>
        </authorList>
    </citation>
    <scope>NUCLEOTIDE SEQUENCE [LARGE SCALE GENOMIC DNA]</scope>
    <source>
        <strain evidence="8">CCUG 57401</strain>
    </source>
</reference>
<comment type="caution">
    <text evidence="7">The sequence shown here is derived from an EMBL/GenBank/DDBJ whole genome shotgun (WGS) entry which is preliminary data.</text>
</comment>
<dbReference type="InterPro" id="IPR001017">
    <property type="entry name" value="DH_E1"/>
</dbReference>
<name>A0ABW0NEW7_9BURK</name>
<dbReference type="Proteomes" id="UP001596037">
    <property type="component" value="Unassembled WGS sequence"/>
</dbReference>
<evidence type="ECO:0000259" key="6">
    <source>
        <dbReference type="Pfam" id="PF12573"/>
    </source>
</evidence>
<gene>
    <name evidence="7" type="ORF">ACFPOE_08895</name>
</gene>
<dbReference type="EMBL" id="JBHSMF010000006">
    <property type="protein sequence ID" value="MFC5497648.1"/>
    <property type="molecule type" value="Genomic_DNA"/>
</dbReference>
<dbReference type="PANTHER" id="PTHR43380">
    <property type="entry name" value="2-OXOISOVALERATE DEHYDROGENASE SUBUNIT ALPHA, MITOCHONDRIAL"/>
    <property type="match status" value="1"/>
</dbReference>
<dbReference type="CDD" id="cd02000">
    <property type="entry name" value="TPP_E1_PDC_ADC_BCADC"/>
    <property type="match status" value="1"/>
</dbReference>
<comment type="catalytic activity">
    <reaction evidence="4">
        <text>N(6)-[(R)-lipoyl]-L-lysyl-[protein] + 3-methyl-2-oxobutanoate + H(+) = N(6)-[(R)-S(8)-2-methylpropanoyldihydrolipoyl]-L-lysyl-[protein] + CO2</text>
        <dbReference type="Rhea" id="RHEA:13457"/>
        <dbReference type="Rhea" id="RHEA-COMP:10474"/>
        <dbReference type="Rhea" id="RHEA-COMP:10497"/>
        <dbReference type="ChEBI" id="CHEBI:11851"/>
        <dbReference type="ChEBI" id="CHEBI:15378"/>
        <dbReference type="ChEBI" id="CHEBI:16526"/>
        <dbReference type="ChEBI" id="CHEBI:83099"/>
        <dbReference type="ChEBI" id="CHEBI:83142"/>
        <dbReference type="EC" id="1.2.4.4"/>
    </reaction>
</comment>
<accession>A0ABW0NEW7</accession>
<protein>
    <recommendedName>
        <fullName evidence="4">2-oxoisovalerate dehydrogenase subunit alpha</fullName>
        <ecNumber evidence="4">1.2.4.4</ecNumber>
    </recommendedName>
    <alternativeName>
        <fullName evidence="4">Branched-chain alpha-keto acid dehydrogenase E1 component alpha chain</fullName>
    </alternativeName>
</protein>
<feature type="domain" description="Dehydrogenase E1 component" evidence="5">
    <location>
        <begin position="83"/>
        <end position="379"/>
    </location>
</feature>